<organism evidence="2 3">
    <name type="scientific">Pandoraea sputorum</name>
    <dbReference type="NCBI Taxonomy" id="93222"/>
    <lineage>
        <taxon>Bacteria</taxon>
        <taxon>Pseudomonadati</taxon>
        <taxon>Pseudomonadota</taxon>
        <taxon>Betaproteobacteria</taxon>
        <taxon>Burkholderiales</taxon>
        <taxon>Burkholderiaceae</taxon>
        <taxon>Pandoraea</taxon>
    </lineage>
</organism>
<dbReference type="AlphaFoldDB" id="A0A5E5BN64"/>
<evidence type="ECO:0000313" key="2">
    <source>
        <dbReference type="EMBL" id="VVE85740.1"/>
    </source>
</evidence>
<feature type="region of interest" description="Disordered" evidence="1">
    <location>
        <begin position="32"/>
        <end position="55"/>
    </location>
</feature>
<gene>
    <name evidence="2" type="ORF">PSP31121_05397</name>
</gene>
<name>A0A5E5BN64_9BURK</name>
<proteinExistence type="predicted"/>
<dbReference type="EMBL" id="CABPSR010000033">
    <property type="protein sequence ID" value="VVE85740.1"/>
    <property type="molecule type" value="Genomic_DNA"/>
</dbReference>
<evidence type="ECO:0000256" key="1">
    <source>
        <dbReference type="SAM" id="MobiDB-lite"/>
    </source>
</evidence>
<dbReference type="Proteomes" id="UP000335538">
    <property type="component" value="Unassembled WGS sequence"/>
</dbReference>
<sequence>MLYFGKHAADMGGDPALISGNPEDARRTLAAHRSPAGNDAVRHSPDADAGPNAFSPYLAHAGRL</sequence>
<reference evidence="2 3" key="1">
    <citation type="submission" date="2019-08" db="EMBL/GenBank/DDBJ databases">
        <authorList>
            <person name="Peeters C."/>
        </authorList>
    </citation>
    <scope>NUCLEOTIDE SEQUENCE [LARGE SCALE GENOMIC DNA]</scope>
    <source>
        <strain evidence="2 3">LMG 31121</strain>
    </source>
</reference>
<accession>A0A5E5BN64</accession>
<protein>
    <submittedName>
        <fullName evidence="2">Uncharacterized protein</fullName>
    </submittedName>
</protein>
<evidence type="ECO:0000313" key="3">
    <source>
        <dbReference type="Proteomes" id="UP000335538"/>
    </source>
</evidence>